<dbReference type="SUPFAM" id="SSF53335">
    <property type="entry name" value="S-adenosyl-L-methionine-dependent methyltransferases"/>
    <property type="match status" value="1"/>
</dbReference>
<dbReference type="EMBL" id="QJVJ01000005">
    <property type="protein sequence ID" value="PYI54274.1"/>
    <property type="molecule type" value="Genomic_DNA"/>
</dbReference>
<dbReference type="PANTHER" id="PTHR43464:SF19">
    <property type="entry name" value="UBIQUINONE BIOSYNTHESIS O-METHYLTRANSFERASE, MITOCHONDRIAL"/>
    <property type="match status" value="1"/>
</dbReference>
<evidence type="ECO:0000313" key="5">
    <source>
        <dbReference type="EMBL" id="PYI54274.1"/>
    </source>
</evidence>
<gene>
    <name evidence="5" type="ORF">DLM86_12400</name>
</gene>
<keyword evidence="1 5" id="KW-0489">Methyltransferase</keyword>
<organism evidence="5 6">
    <name type="scientific">Paenibacillus flagellatus</name>
    <dbReference type="NCBI Taxonomy" id="2211139"/>
    <lineage>
        <taxon>Bacteria</taxon>
        <taxon>Bacillati</taxon>
        <taxon>Bacillota</taxon>
        <taxon>Bacilli</taxon>
        <taxon>Bacillales</taxon>
        <taxon>Paenibacillaceae</taxon>
        <taxon>Paenibacillus</taxon>
    </lineage>
</organism>
<evidence type="ECO:0000256" key="3">
    <source>
        <dbReference type="ARBA" id="ARBA00022691"/>
    </source>
</evidence>
<dbReference type="Gene3D" id="3.40.50.150">
    <property type="entry name" value="Vaccinia Virus protein VP39"/>
    <property type="match status" value="1"/>
</dbReference>
<dbReference type="GO" id="GO:0032259">
    <property type="term" value="P:methylation"/>
    <property type="evidence" value="ECO:0007669"/>
    <property type="project" value="UniProtKB-KW"/>
</dbReference>
<name>A0A2V5K8E3_9BACL</name>
<feature type="domain" description="Methyltransferase type 11" evidence="4">
    <location>
        <begin position="47"/>
        <end position="141"/>
    </location>
</feature>
<dbReference type="InterPro" id="IPR029063">
    <property type="entry name" value="SAM-dependent_MTases_sf"/>
</dbReference>
<dbReference type="GO" id="GO:0008757">
    <property type="term" value="F:S-adenosylmethionine-dependent methyltransferase activity"/>
    <property type="evidence" value="ECO:0007669"/>
    <property type="project" value="InterPro"/>
</dbReference>
<evidence type="ECO:0000313" key="6">
    <source>
        <dbReference type="Proteomes" id="UP000247476"/>
    </source>
</evidence>
<dbReference type="RefSeq" id="WP_110840335.1">
    <property type="nucleotide sequence ID" value="NZ_QJVJ01000005.1"/>
</dbReference>
<keyword evidence="2 5" id="KW-0808">Transferase</keyword>
<evidence type="ECO:0000256" key="1">
    <source>
        <dbReference type="ARBA" id="ARBA00022603"/>
    </source>
</evidence>
<dbReference type="CDD" id="cd02440">
    <property type="entry name" value="AdoMet_MTases"/>
    <property type="match status" value="1"/>
</dbReference>
<keyword evidence="3" id="KW-0949">S-adenosyl-L-methionine</keyword>
<evidence type="ECO:0000256" key="2">
    <source>
        <dbReference type="ARBA" id="ARBA00022679"/>
    </source>
</evidence>
<proteinExistence type="predicted"/>
<evidence type="ECO:0000259" key="4">
    <source>
        <dbReference type="Pfam" id="PF08241"/>
    </source>
</evidence>
<dbReference type="AlphaFoldDB" id="A0A2V5K8E3"/>
<reference evidence="5 6" key="1">
    <citation type="submission" date="2018-05" db="EMBL/GenBank/DDBJ databases">
        <title>Paenibacillus flagellatus sp. nov., isolated from selenium mineral soil.</title>
        <authorList>
            <person name="Dai X."/>
        </authorList>
    </citation>
    <scope>NUCLEOTIDE SEQUENCE [LARGE SCALE GENOMIC DNA]</scope>
    <source>
        <strain evidence="5 6">DXL2</strain>
    </source>
</reference>
<sequence length="249" mass="28457">MKQNKYDDIAFFEKYGQMPRSVGGLDAAGEWPALREMLPELQGKRVLDLGCGYGWHCRYARERQARSVVGVDLSENMLARARASTDDPAIEYRRGAIEDVDFAEGEFDVVISSLALHYVERFDDACRNVHHCLTPGGSFVLSVEHPIFTARAAQDWHYGPQGERLHWPVDDYQDEGPRQTRFLDHDVVKYHRTVATHVNALLDAGFRITRLSEPQPTPEALAEHPDMRDETRRPLFLLIAAVKPDEERR</sequence>
<keyword evidence="6" id="KW-1185">Reference proteome</keyword>
<dbReference type="PANTHER" id="PTHR43464">
    <property type="entry name" value="METHYLTRANSFERASE"/>
    <property type="match status" value="1"/>
</dbReference>
<dbReference type="Pfam" id="PF08241">
    <property type="entry name" value="Methyltransf_11"/>
    <property type="match status" value="1"/>
</dbReference>
<protein>
    <submittedName>
        <fullName evidence="5">SAM-dependent methyltransferase</fullName>
    </submittedName>
</protein>
<dbReference type="OrthoDB" id="9791837at2"/>
<dbReference type="InterPro" id="IPR013216">
    <property type="entry name" value="Methyltransf_11"/>
</dbReference>
<accession>A0A2V5K8E3</accession>
<dbReference type="Proteomes" id="UP000247476">
    <property type="component" value="Unassembled WGS sequence"/>
</dbReference>
<comment type="caution">
    <text evidence="5">The sequence shown here is derived from an EMBL/GenBank/DDBJ whole genome shotgun (WGS) entry which is preliminary data.</text>
</comment>